<organism evidence="2 3">
    <name type="scientific">Streptacidiphilus jeojiensis</name>
    <dbReference type="NCBI Taxonomy" id="3229225"/>
    <lineage>
        <taxon>Bacteria</taxon>
        <taxon>Bacillati</taxon>
        <taxon>Actinomycetota</taxon>
        <taxon>Actinomycetes</taxon>
        <taxon>Kitasatosporales</taxon>
        <taxon>Streptomycetaceae</taxon>
        <taxon>Streptacidiphilus</taxon>
    </lineage>
</organism>
<dbReference type="Proteomes" id="UP001592581">
    <property type="component" value="Unassembled WGS sequence"/>
</dbReference>
<gene>
    <name evidence="2" type="ORF">ABUW04_19170</name>
</gene>
<reference evidence="2 3" key="1">
    <citation type="submission" date="2024-06" db="EMBL/GenBank/DDBJ databases">
        <authorList>
            <person name="Lee S.D."/>
        </authorList>
    </citation>
    <scope>NUCLEOTIDE SEQUENCE [LARGE SCALE GENOMIC DNA]</scope>
    <source>
        <strain evidence="2 3">N1-10</strain>
    </source>
</reference>
<sequence>MSGEIHEVFKDAATKVGKGLVKDFADAYHGILKDTESGAGQVAKNAAEADAEHAAKLAALEKAREDLHGKIGDTPVYRLNDDLTVDRLTPHGAVPLTDEERAKLPLGLDDDGKVPKRPVGKDSPYNLPKIEEGETRPHVDSAEIPVGSTDLAAATQLARHEAGDYGTYRGTKFTSKNYAAVRYGEAGDPDGFILVGRSKYPTHSERALGIPFLQEKTAAGVTELYTERAPCTNSVNCSAWMSEYMDPNMKVSHSIEYGSTEASRTAGNEAMRKYLDGLVPGGR</sequence>
<dbReference type="InterPro" id="IPR032722">
    <property type="entry name" value="Deaminase_XOO_2897"/>
</dbReference>
<dbReference type="Pfam" id="PF14440">
    <property type="entry name" value="XOO_2897-deam"/>
    <property type="match status" value="1"/>
</dbReference>
<feature type="region of interest" description="Disordered" evidence="1">
    <location>
        <begin position="105"/>
        <end position="141"/>
    </location>
</feature>
<accession>A0ABV6XQ36</accession>
<dbReference type="EMBL" id="JBEUKS010000006">
    <property type="protein sequence ID" value="MFC1440379.1"/>
    <property type="molecule type" value="Genomic_DNA"/>
</dbReference>
<proteinExistence type="predicted"/>
<evidence type="ECO:0000313" key="3">
    <source>
        <dbReference type="Proteomes" id="UP001592581"/>
    </source>
</evidence>
<evidence type="ECO:0000313" key="2">
    <source>
        <dbReference type="EMBL" id="MFC1440379.1"/>
    </source>
</evidence>
<keyword evidence="3" id="KW-1185">Reference proteome</keyword>
<comment type="caution">
    <text evidence="2">The sequence shown here is derived from an EMBL/GenBank/DDBJ whole genome shotgun (WGS) entry which is preliminary data.</text>
</comment>
<dbReference type="RefSeq" id="WP_380565884.1">
    <property type="nucleotide sequence ID" value="NZ_JBEUKS010000006.1"/>
</dbReference>
<evidence type="ECO:0000256" key="1">
    <source>
        <dbReference type="SAM" id="MobiDB-lite"/>
    </source>
</evidence>
<name>A0ABV6XQ36_9ACTN</name>
<feature type="compositionally biased region" description="Basic and acidic residues" evidence="1">
    <location>
        <begin position="129"/>
        <end position="141"/>
    </location>
</feature>
<protein>
    <submittedName>
        <fullName evidence="2">Nucleic acid/nucleotide deaminase domain-containing protein</fullName>
    </submittedName>
</protein>